<protein>
    <submittedName>
        <fullName evidence="1">Uncharacterized protein</fullName>
    </submittedName>
</protein>
<keyword evidence="2" id="KW-1185">Reference proteome</keyword>
<dbReference type="Proteomes" id="UP000188246">
    <property type="component" value="Chromosome"/>
</dbReference>
<dbReference type="OrthoDB" id="1649074at2"/>
<dbReference type="SUPFAM" id="SSF158504">
    <property type="entry name" value="BH2638-like"/>
    <property type="match status" value="1"/>
</dbReference>
<sequence length="94" mass="11033">MKENYSYPLNSDWSTDEIIVVMNLWSTLEKVYSQKVSAEEFLTVYHEFKQVVKSIGEERQLGNAFEELTGYSLYRVAKQARVQQTGNLNRKDFD</sequence>
<dbReference type="PIRSF" id="PIRSF037260">
    <property type="entry name" value="UPF0223"/>
    <property type="match status" value="1"/>
</dbReference>
<evidence type="ECO:0000313" key="1">
    <source>
        <dbReference type="EMBL" id="AQP52806.1"/>
    </source>
</evidence>
<dbReference type="Gene3D" id="1.10.220.80">
    <property type="entry name" value="BH2638-like"/>
    <property type="match status" value="1"/>
</dbReference>
<name>A0A1Q2D384_9ENTE</name>
<evidence type="ECO:0000313" key="2">
    <source>
        <dbReference type="Proteomes" id="UP000188246"/>
    </source>
</evidence>
<proteinExistence type="predicted"/>
<dbReference type="AlphaFoldDB" id="A0A1Q2D384"/>
<dbReference type="RefSeq" id="WP_077274911.1">
    <property type="nucleotide sequence ID" value="NZ_CP019609.1"/>
</dbReference>
<dbReference type="KEGG" id="vpi:BW732_00285"/>
<reference evidence="1 2" key="1">
    <citation type="journal article" date="2010" name="Int. J. Syst. Evol. Microbiol.">
        <title>Vagococcus penaei sp. nov., isolated from spoilage microbiota of cooked shrimp (Penaeus vannamei).</title>
        <authorList>
            <person name="Jaffres E."/>
            <person name="Prevost H."/>
            <person name="Rossero A."/>
            <person name="Joffraud J.J."/>
            <person name="Dousset X."/>
        </authorList>
    </citation>
    <scope>NUCLEOTIDE SEQUENCE [LARGE SCALE GENOMIC DNA]</scope>
    <source>
        <strain evidence="1 2">CD276</strain>
    </source>
</reference>
<dbReference type="InterPro" id="IPR007920">
    <property type="entry name" value="UPF0223"/>
</dbReference>
<dbReference type="NCBIfam" id="NF003353">
    <property type="entry name" value="PRK04387.1"/>
    <property type="match status" value="1"/>
</dbReference>
<dbReference type="STRING" id="633807.BW732_00285"/>
<dbReference type="Pfam" id="PF05256">
    <property type="entry name" value="UPF0223"/>
    <property type="match status" value="1"/>
</dbReference>
<dbReference type="InterPro" id="IPR023324">
    <property type="entry name" value="BH2638-like_sf"/>
</dbReference>
<dbReference type="EMBL" id="CP019609">
    <property type="protein sequence ID" value="AQP52806.1"/>
    <property type="molecule type" value="Genomic_DNA"/>
</dbReference>
<accession>A0A1Q2D384</accession>
<gene>
    <name evidence="1" type="ORF">BW732_00285</name>
</gene>
<organism evidence="1 2">
    <name type="scientific">Vagococcus penaei</name>
    <dbReference type="NCBI Taxonomy" id="633807"/>
    <lineage>
        <taxon>Bacteria</taxon>
        <taxon>Bacillati</taxon>
        <taxon>Bacillota</taxon>
        <taxon>Bacilli</taxon>
        <taxon>Lactobacillales</taxon>
        <taxon>Enterococcaceae</taxon>
        <taxon>Vagococcus</taxon>
    </lineage>
</organism>